<dbReference type="EMBL" id="FNQP01000016">
    <property type="protein sequence ID" value="SEA86552.1"/>
    <property type="molecule type" value="Genomic_DNA"/>
</dbReference>
<evidence type="ECO:0000256" key="1">
    <source>
        <dbReference type="ARBA" id="ARBA00022676"/>
    </source>
</evidence>
<dbReference type="Pfam" id="PF03808">
    <property type="entry name" value="Glyco_tran_WecG"/>
    <property type="match status" value="1"/>
</dbReference>
<dbReference type="AlphaFoldDB" id="A0A1H4EQJ7"/>
<evidence type="ECO:0000313" key="3">
    <source>
        <dbReference type="EMBL" id="SEA86552.1"/>
    </source>
</evidence>
<protein>
    <submittedName>
        <fullName evidence="3">N-acetylglucosaminyldiphosphoundecaprenol N-acetyl-beta-D-mannosaminyltransferase</fullName>
    </submittedName>
</protein>
<keyword evidence="4" id="KW-1185">Reference proteome</keyword>
<dbReference type="RefSeq" id="WP_093069384.1">
    <property type="nucleotide sequence ID" value="NZ_FNQP01000016.1"/>
</dbReference>
<accession>A0A1H4EQJ7</accession>
<dbReference type="Proteomes" id="UP000199397">
    <property type="component" value="Unassembled WGS sequence"/>
</dbReference>
<name>A0A1H4EQJ7_9GAMM</name>
<dbReference type="NCBIfam" id="TIGR00696">
    <property type="entry name" value="wecG_tagA_cpsF"/>
    <property type="match status" value="1"/>
</dbReference>
<dbReference type="InterPro" id="IPR004629">
    <property type="entry name" value="WecG_TagA_CpsF"/>
</dbReference>
<dbReference type="STRING" id="525918.SAMN05660964_02665"/>
<dbReference type="PANTHER" id="PTHR34136:SF1">
    <property type="entry name" value="UDP-N-ACETYL-D-MANNOSAMINURONIC ACID TRANSFERASE"/>
    <property type="match status" value="1"/>
</dbReference>
<dbReference type="OrthoDB" id="9808602at2"/>
<organism evidence="3 4">
    <name type="scientific">Thiothrix caldifontis</name>
    <dbReference type="NCBI Taxonomy" id="525918"/>
    <lineage>
        <taxon>Bacteria</taxon>
        <taxon>Pseudomonadati</taxon>
        <taxon>Pseudomonadota</taxon>
        <taxon>Gammaproteobacteria</taxon>
        <taxon>Thiotrichales</taxon>
        <taxon>Thiotrichaceae</taxon>
        <taxon>Thiothrix</taxon>
    </lineage>
</organism>
<reference evidence="3 4" key="1">
    <citation type="submission" date="2016-10" db="EMBL/GenBank/DDBJ databases">
        <authorList>
            <person name="de Groot N.N."/>
        </authorList>
    </citation>
    <scope>NUCLEOTIDE SEQUENCE [LARGE SCALE GENOMIC DNA]</scope>
    <source>
        <strain evidence="3 4">DSM 21228</strain>
    </source>
</reference>
<keyword evidence="1" id="KW-0328">Glycosyltransferase</keyword>
<proteinExistence type="predicted"/>
<evidence type="ECO:0000256" key="2">
    <source>
        <dbReference type="ARBA" id="ARBA00022679"/>
    </source>
</evidence>
<keyword evidence="2 3" id="KW-0808">Transferase</keyword>
<sequence length="259" mass="29995">MEAVNFCGINFSCLEQEQLFREDDETRFVVTVNAEFIVKANHNPTFLNIINDNYATFDGQIPYFFARLLNSQQHFDKISGSDLIYDACANAQKNNKSIFLLGGETKANKLSVEKIRATYGLRVDGYSPPYENYPFSAKNSQEILNKITEFKPDFLFVAFGAIKQEYWIHDHLDFLKQHKVRLVVGCGGTFDFVSGQVKRAPRFMQKAGFEGVWRLLAEPRLFRLRFRRLLESTRFFGVLYNHHLALGGRHNGLIRKNRF</sequence>
<gene>
    <name evidence="3" type="ORF">SAMN05660964_02665</name>
</gene>
<dbReference type="GO" id="GO:0016758">
    <property type="term" value="F:hexosyltransferase activity"/>
    <property type="evidence" value="ECO:0007669"/>
    <property type="project" value="TreeGrafter"/>
</dbReference>
<dbReference type="CDD" id="cd06533">
    <property type="entry name" value="Glyco_transf_WecG_TagA"/>
    <property type="match status" value="1"/>
</dbReference>
<evidence type="ECO:0000313" key="4">
    <source>
        <dbReference type="Proteomes" id="UP000199397"/>
    </source>
</evidence>
<dbReference type="PANTHER" id="PTHR34136">
    <property type="match status" value="1"/>
</dbReference>